<dbReference type="SUPFAM" id="SSF51735">
    <property type="entry name" value="NAD(P)-binding Rossmann-fold domains"/>
    <property type="match status" value="2"/>
</dbReference>
<dbReference type="Pfam" id="PF00106">
    <property type="entry name" value="adh_short"/>
    <property type="match status" value="2"/>
</dbReference>
<evidence type="ECO:0000256" key="1">
    <source>
        <dbReference type="ARBA" id="ARBA00006484"/>
    </source>
</evidence>
<dbReference type="InterPro" id="IPR020904">
    <property type="entry name" value="Sc_DH/Rdtase_CS"/>
</dbReference>
<name>A0ABY0HIT0_9PEZI</name>
<dbReference type="PANTHER" id="PTHR44169:SF3">
    <property type="entry name" value="SHORT-CHAIN DEHYDROGENASE SRDE"/>
    <property type="match status" value="1"/>
</dbReference>
<evidence type="ECO:0000313" key="5">
    <source>
        <dbReference type="EMBL" id="RYO91580.1"/>
    </source>
</evidence>
<dbReference type="PROSITE" id="PS00061">
    <property type="entry name" value="ADH_SHORT"/>
    <property type="match status" value="2"/>
</dbReference>
<evidence type="ECO:0000256" key="3">
    <source>
        <dbReference type="ARBA" id="ARBA00023002"/>
    </source>
</evidence>
<keyword evidence="2" id="KW-0521">NADP</keyword>
<dbReference type="Pfam" id="PF07883">
    <property type="entry name" value="Cupin_2"/>
    <property type="match status" value="1"/>
</dbReference>
<dbReference type="InterPro" id="IPR011051">
    <property type="entry name" value="RmlC_Cupin_sf"/>
</dbReference>
<keyword evidence="6" id="KW-1185">Reference proteome</keyword>
<dbReference type="PANTHER" id="PTHR44169">
    <property type="entry name" value="NADPH-DEPENDENT 1-ACYLDIHYDROXYACETONE PHOSPHATE REDUCTASE"/>
    <property type="match status" value="1"/>
</dbReference>
<sequence>MTTRLAYNIQRDQGTEFSSISCVSPALPHIFPRFKVFSTLLPFEDTQHLEEIGARALICDITKEEDVIGIRKAIEDEAEGRLFVLINNAGICYTMTAADTDVREVEKMFAVNVFGHMRIVHHFHRMVVQAKGVIVNIGSIGGIVPYVYGSSYNASKAALHHYGDTLRVEMKPFGVRVVNVISGEVSTNILKTDQRSQRELPHDSLYRPLAEEFKAHINRTPRSGIGRDCAIAYAIEGAKGVAFADINAEVALAAAEESKTVATNPDYQAISIQVDVSDEASVEQMVKATIAKFGRIDYNVNSAGVGVENPRIVSEASVPEFQRFFDVNVKGTLQCLKAVSSQMRTQAPRILPSRSNPDGRNCGRGSIINLGSSNSYIATRHIVQYTASKHAVLGMTRNAGKRFIKWFVRHRGTPRLHEMASSNTPEPGPISEFPAPGLRHSQRLITSYNKEGKGVFLPADDGDHHKIMVGGHAVANIIYSTLGNPVDLKDEKDIKYARENEPGLHIQNGTVVRLIDFAPGLESPMHRAMSLDYGVVIEGEFEITLDSGESRIMRPGDISVQRATFHKWRNCSKDKPGRMLFILLDAQPFSANGVEVKEDLGDLASEYKKH</sequence>
<dbReference type="EMBL" id="QJNS01000039">
    <property type="protein sequence ID" value="RYO91580.1"/>
    <property type="molecule type" value="Genomic_DNA"/>
</dbReference>
<evidence type="ECO:0000259" key="4">
    <source>
        <dbReference type="Pfam" id="PF07883"/>
    </source>
</evidence>
<reference evidence="5 6" key="1">
    <citation type="submission" date="2018-06" db="EMBL/GenBank/DDBJ databases">
        <title>Complete Genomes of Monosporascus.</title>
        <authorList>
            <person name="Robinson A.J."/>
            <person name="Natvig D.O."/>
        </authorList>
    </citation>
    <scope>NUCLEOTIDE SEQUENCE [LARGE SCALE GENOMIC DNA]</scope>
    <source>
        <strain evidence="5 6">CBS 609.92</strain>
    </source>
</reference>
<dbReference type="SUPFAM" id="SSF51182">
    <property type="entry name" value="RmlC-like cupins"/>
    <property type="match status" value="1"/>
</dbReference>
<accession>A0ABY0HIT0</accession>
<dbReference type="InterPro" id="IPR002347">
    <property type="entry name" value="SDR_fam"/>
</dbReference>
<dbReference type="Gene3D" id="2.60.120.10">
    <property type="entry name" value="Jelly Rolls"/>
    <property type="match status" value="1"/>
</dbReference>
<proteinExistence type="inferred from homology"/>
<dbReference type="Proteomes" id="UP000294003">
    <property type="component" value="Unassembled WGS sequence"/>
</dbReference>
<dbReference type="CDD" id="cd02231">
    <property type="entry name" value="cupin_BLL6423-like"/>
    <property type="match status" value="1"/>
</dbReference>
<dbReference type="PRINTS" id="PR00080">
    <property type="entry name" value="SDRFAMILY"/>
</dbReference>
<organism evidence="5 6">
    <name type="scientific">Monosporascus cannonballus</name>
    <dbReference type="NCBI Taxonomy" id="155416"/>
    <lineage>
        <taxon>Eukaryota</taxon>
        <taxon>Fungi</taxon>
        <taxon>Dikarya</taxon>
        <taxon>Ascomycota</taxon>
        <taxon>Pezizomycotina</taxon>
        <taxon>Sordariomycetes</taxon>
        <taxon>Xylariomycetidae</taxon>
        <taxon>Xylariales</taxon>
        <taxon>Xylariales incertae sedis</taxon>
        <taxon>Monosporascus</taxon>
    </lineage>
</organism>
<dbReference type="Gene3D" id="3.40.50.720">
    <property type="entry name" value="NAD(P)-binding Rossmann-like Domain"/>
    <property type="match status" value="2"/>
</dbReference>
<comment type="similarity">
    <text evidence="1">Belongs to the short-chain dehydrogenases/reductases (SDR) family.</text>
</comment>
<dbReference type="InterPro" id="IPR013096">
    <property type="entry name" value="Cupin_2"/>
</dbReference>
<dbReference type="InterPro" id="IPR036291">
    <property type="entry name" value="NAD(P)-bd_dom_sf"/>
</dbReference>
<dbReference type="PRINTS" id="PR00081">
    <property type="entry name" value="GDHRDH"/>
</dbReference>
<comment type="caution">
    <text evidence="5">The sequence shown here is derived from an EMBL/GenBank/DDBJ whole genome shotgun (WGS) entry which is preliminary data.</text>
</comment>
<feature type="domain" description="Cupin type-2" evidence="4">
    <location>
        <begin position="514"/>
        <end position="582"/>
    </location>
</feature>
<evidence type="ECO:0000256" key="2">
    <source>
        <dbReference type="ARBA" id="ARBA00022857"/>
    </source>
</evidence>
<protein>
    <recommendedName>
        <fullName evidence="4">Cupin type-2 domain-containing protein</fullName>
    </recommendedName>
</protein>
<keyword evidence="3" id="KW-0560">Oxidoreductase</keyword>
<dbReference type="InterPro" id="IPR014710">
    <property type="entry name" value="RmlC-like_jellyroll"/>
</dbReference>
<evidence type="ECO:0000313" key="6">
    <source>
        <dbReference type="Proteomes" id="UP000294003"/>
    </source>
</evidence>
<dbReference type="CDD" id="cd05233">
    <property type="entry name" value="SDR_c"/>
    <property type="match status" value="1"/>
</dbReference>
<gene>
    <name evidence="5" type="ORF">DL762_002113</name>
</gene>